<dbReference type="RefSeq" id="WP_094906641.1">
    <property type="nucleotide sequence ID" value="NZ_NPEZ01000003.1"/>
</dbReference>
<sequence length="421" mass="48856">MGIFDKIFKTDKKVIDDYVAQTQIKLMNDFIPIFNEVVDPYDSASARKAIHTIATHVAKLNGRHIRQTETDKIEENDHITKLLSTRPNSFMSAYDLLYKVTTNLYLKNNAFIYIDRNDSGKIIGLHPVNNNQFEMLEYRGELYIKFQFPNGNKFTAHYDDFIHLRRFFNDHDLLGSSNKPIENKIKVIQTSDDSVVNAVRQSTFLRGILKYNTMLKEDDVKKHRDKFIQEYMDINDQSGVAALDAKADYKELHNEPKMTNENQMKFFEEDMLSYFNLNKSIVNSDYTEDQWNAFYESVLEPIAIQMSQEFTHKLFTENERNYGNMVVFDSNRIQYASVRTKIALVQYIAPLGALQVNEVRDIFNMPPIEGGEKILQSLNYVDAKKAGQYQKIDEYEKDGINDLNEDIDNPGGDNNGQQNKS</sequence>
<dbReference type="Pfam" id="PF04860">
    <property type="entry name" value="Phage_portal"/>
    <property type="match status" value="1"/>
</dbReference>
<feature type="compositionally biased region" description="Low complexity" evidence="1">
    <location>
        <begin position="409"/>
        <end position="421"/>
    </location>
</feature>
<evidence type="ECO:0000313" key="2">
    <source>
        <dbReference type="EMBL" id="OZT77118.1"/>
    </source>
</evidence>
<feature type="region of interest" description="Disordered" evidence="1">
    <location>
        <begin position="398"/>
        <end position="421"/>
    </location>
</feature>
<evidence type="ECO:0000256" key="1">
    <source>
        <dbReference type="SAM" id="MobiDB-lite"/>
    </source>
</evidence>
<organism evidence="2 3">
    <name type="scientific">Salinicoccus roseus</name>
    <dbReference type="NCBI Taxonomy" id="45670"/>
    <lineage>
        <taxon>Bacteria</taxon>
        <taxon>Bacillati</taxon>
        <taxon>Bacillota</taxon>
        <taxon>Bacilli</taxon>
        <taxon>Bacillales</taxon>
        <taxon>Staphylococcaceae</taxon>
        <taxon>Salinicoccus</taxon>
    </lineage>
</organism>
<name>A0A265E787_9STAP</name>
<dbReference type="InterPro" id="IPR006944">
    <property type="entry name" value="Phage/GTA_portal"/>
</dbReference>
<dbReference type="Proteomes" id="UP000216682">
    <property type="component" value="Unassembled WGS sequence"/>
</dbReference>
<gene>
    <name evidence="2" type="ORF">CFN03_08565</name>
</gene>
<comment type="caution">
    <text evidence="2">The sequence shown here is derived from an EMBL/GenBank/DDBJ whole genome shotgun (WGS) entry which is preliminary data.</text>
</comment>
<dbReference type="InterPro" id="IPR006427">
    <property type="entry name" value="Portal_HK97"/>
</dbReference>
<proteinExistence type="predicted"/>
<dbReference type="NCBIfam" id="TIGR01537">
    <property type="entry name" value="portal_HK97"/>
    <property type="match status" value="1"/>
</dbReference>
<dbReference type="EMBL" id="NPEZ01000003">
    <property type="protein sequence ID" value="OZT77118.1"/>
    <property type="molecule type" value="Genomic_DNA"/>
</dbReference>
<protein>
    <submittedName>
        <fullName evidence="2">Phage portal protein</fullName>
    </submittedName>
</protein>
<dbReference type="AlphaFoldDB" id="A0A265E787"/>
<accession>A0A265E787</accession>
<evidence type="ECO:0000313" key="3">
    <source>
        <dbReference type="Proteomes" id="UP000216682"/>
    </source>
</evidence>
<reference evidence="2 3" key="1">
    <citation type="submission" date="2017-07" db="EMBL/GenBank/DDBJ databases">
        <title>Shotgun whole genome sequences of three halophilic bacterial isolates.</title>
        <authorList>
            <person name="Pozzo T."/>
            <person name="Higdon S.M."/>
            <person name="Quillaguaman J."/>
        </authorList>
    </citation>
    <scope>NUCLEOTIDE SEQUENCE [LARGE SCALE GENOMIC DNA]</scope>
    <source>
        <strain evidence="2 3">BU-1</strain>
    </source>
</reference>